<sequence>MAEIKGKTSQDIQNSIRELIQNGILKEGELLPNIRALATELEVNRNTVAAAYKDLALMGIVISKGRAGTQVRKNPQINSFENLQKTNQTFFDLAHGNPCQGFLPQLHDINFNFSAPYLYGDSTKLPDLETFARNEVFADISHKIAEIEFTHGAVDAIERILNAHLIQSDSIAIEQPGFITSIHTLQVNRFNMVFFPVTAHGYDIHSIRKALEQKAKAIVITPRAQNPTSYSLDAKTAQELHQLFSEYPDVLIIIDDHFSLLATTPYYHIVPESTRHWAVIRSVSKFLGPDFRFAFINCDPQTATRLRMKLNPNCTWVSHILQKMIFSLMTSDKVHQLMNKAKIHYQTKNQEIVKKLLDQNLLDLGYCDGLNLWIEHEQAQEIAYQLALMGWKVRLGKEFSLGQDIKGIRITTSELDEQKAMDLLNDLSFILTKIITL</sequence>
<evidence type="ECO:0000256" key="4">
    <source>
        <dbReference type="ARBA" id="ARBA00023125"/>
    </source>
</evidence>
<dbReference type="InterPro" id="IPR051446">
    <property type="entry name" value="HTH_trans_reg/aminotransferase"/>
</dbReference>
<dbReference type="InterPro" id="IPR015421">
    <property type="entry name" value="PyrdxlP-dep_Trfase_major"/>
</dbReference>
<dbReference type="SMART" id="SM00345">
    <property type="entry name" value="HTH_GNTR"/>
    <property type="match status" value="1"/>
</dbReference>
<dbReference type="Gene3D" id="3.40.640.10">
    <property type="entry name" value="Type I PLP-dependent aspartate aminotransferase-like (Major domain)"/>
    <property type="match status" value="1"/>
</dbReference>
<feature type="domain" description="HTH gntR-type" evidence="6">
    <location>
        <begin position="6"/>
        <end position="74"/>
    </location>
</feature>
<dbReference type="GO" id="GO:0003700">
    <property type="term" value="F:DNA-binding transcription factor activity"/>
    <property type="evidence" value="ECO:0007669"/>
    <property type="project" value="InterPro"/>
</dbReference>
<organism evidence="7 8">
    <name type="scientific">Acinetobacter guillouiae</name>
    <name type="common">Acinetobacter genomosp. 11</name>
    <dbReference type="NCBI Taxonomy" id="106649"/>
    <lineage>
        <taxon>Bacteria</taxon>
        <taxon>Pseudomonadati</taxon>
        <taxon>Pseudomonadota</taxon>
        <taxon>Gammaproteobacteria</taxon>
        <taxon>Moraxellales</taxon>
        <taxon>Moraxellaceae</taxon>
        <taxon>Acinetobacter</taxon>
    </lineage>
</organism>
<dbReference type="GO" id="GO:0003677">
    <property type="term" value="F:DNA binding"/>
    <property type="evidence" value="ECO:0007669"/>
    <property type="project" value="UniProtKB-KW"/>
</dbReference>
<comment type="similarity">
    <text evidence="1">In the C-terminal section; belongs to the class-I pyridoxal-phosphate-dependent aminotransferase family.</text>
</comment>
<dbReference type="InterPro" id="IPR036388">
    <property type="entry name" value="WH-like_DNA-bd_sf"/>
</dbReference>
<dbReference type="PANTHER" id="PTHR46577">
    <property type="entry name" value="HTH-TYPE TRANSCRIPTIONAL REGULATORY PROTEIN GABR"/>
    <property type="match status" value="1"/>
</dbReference>
<protein>
    <submittedName>
        <fullName evidence="7">GntR family transcriptional regulator</fullName>
    </submittedName>
</protein>
<dbReference type="Pfam" id="PF00392">
    <property type="entry name" value="GntR"/>
    <property type="match status" value="1"/>
</dbReference>
<evidence type="ECO:0000313" key="7">
    <source>
        <dbReference type="EMBL" id="MCF0265590.1"/>
    </source>
</evidence>
<dbReference type="InterPro" id="IPR015424">
    <property type="entry name" value="PyrdxlP-dep_Trfase"/>
</dbReference>
<dbReference type="SUPFAM" id="SSF53383">
    <property type="entry name" value="PLP-dependent transferases"/>
    <property type="match status" value="1"/>
</dbReference>
<gene>
    <name evidence="7" type="ORF">KW868_14145</name>
</gene>
<evidence type="ECO:0000256" key="5">
    <source>
        <dbReference type="ARBA" id="ARBA00023163"/>
    </source>
</evidence>
<dbReference type="AlphaFoldDB" id="A0A8X8GJL5"/>
<dbReference type="InterPro" id="IPR036390">
    <property type="entry name" value="WH_DNA-bd_sf"/>
</dbReference>
<dbReference type="Gene3D" id="1.10.10.10">
    <property type="entry name" value="Winged helix-like DNA-binding domain superfamily/Winged helix DNA-binding domain"/>
    <property type="match status" value="1"/>
</dbReference>
<keyword evidence="3" id="KW-0805">Transcription regulation</keyword>
<evidence type="ECO:0000259" key="6">
    <source>
        <dbReference type="PROSITE" id="PS50949"/>
    </source>
</evidence>
<accession>A0A8X8GJL5</accession>
<dbReference type="SUPFAM" id="SSF46785">
    <property type="entry name" value="Winged helix' DNA-binding domain"/>
    <property type="match status" value="1"/>
</dbReference>
<reference evidence="7" key="1">
    <citation type="submission" date="2021-07" db="EMBL/GenBank/DDBJ databases">
        <authorList>
            <person name="Fernandez M."/>
            <person name="Pereira P."/>
            <person name="Torres Tejerizo G.A."/>
            <person name="Gonzalez P."/>
            <person name="Agostini E."/>
        </authorList>
    </citation>
    <scope>NUCLEOTIDE SEQUENCE</scope>
    <source>
        <strain evidence="7">SFC 500-1A</strain>
    </source>
</reference>
<evidence type="ECO:0000313" key="8">
    <source>
        <dbReference type="Proteomes" id="UP000887320"/>
    </source>
</evidence>
<evidence type="ECO:0000256" key="1">
    <source>
        <dbReference type="ARBA" id="ARBA00005384"/>
    </source>
</evidence>
<name>A0A8X8GJL5_ACIGI</name>
<dbReference type="Proteomes" id="UP000887320">
    <property type="component" value="Unassembled WGS sequence"/>
</dbReference>
<dbReference type="CDD" id="cd07377">
    <property type="entry name" value="WHTH_GntR"/>
    <property type="match status" value="1"/>
</dbReference>
<dbReference type="RefSeq" id="WP_234623725.1">
    <property type="nucleotide sequence ID" value="NZ_JAHWXT010000005.1"/>
</dbReference>
<keyword evidence="2" id="KW-0663">Pyridoxal phosphate</keyword>
<dbReference type="PANTHER" id="PTHR46577:SF1">
    <property type="entry name" value="HTH-TYPE TRANSCRIPTIONAL REGULATORY PROTEIN GABR"/>
    <property type="match status" value="1"/>
</dbReference>
<dbReference type="PROSITE" id="PS50949">
    <property type="entry name" value="HTH_GNTR"/>
    <property type="match status" value="1"/>
</dbReference>
<evidence type="ECO:0000256" key="2">
    <source>
        <dbReference type="ARBA" id="ARBA00022898"/>
    </source>
</evidence>
<keyword evidence="5" id="KW-0804">Transcription</keyword>
<comment type="caution">
    <text evidence="7">The sequence shown here is derived from an EMBL/GenBank/DDBJ whole genome shotgun (WGS) entry which is preliminary data.</text>
</comment>
<keyword evidence="4" id="KW-0238">DNA-binding</keyword>
<proteinExistence type="inferred from homology"/>
<dbReference type="CDD" id="cd00609">
    <property type="entry name" value="AAT_like"/>
    <property type="match status" value="1"/>
</dbReference>
<dbReference type="EMBL" id="JAHWXT010000005">
    <property type="protein sequence ID" value="MCF0265590.1"/>
    <property type="molecule type" value="Genomic_DNA"/>
</dbReference>
<dbReference type="InterPro" id="IPR000524">
    <property type="entry name" value="Tscrpt_reg_HTH_GntR"/>
</dbReference>
<evidence type="ECO:0000256" key="3">
    <source>
        <dbReference type="ARBA" id="ARBA00023015"/>
    </source>
</evidence>